<reference evidence="1 2" key="1">
    <citation type="journal article" date="2024" name="Ann. Entomol. Soc. Am.">
        <title>Genomic analyses of the southern and eastern yellowjacket wasps (Hymenoptera: Vespidae) reveal evolutionary signatures of social life.</title>
        <authorList>
            <person name="Catto M.A."/>
            <person name="Caine P.B."/>
            <person name="Orr S.E."/>
            <person name="Hunt B.G."/>
            <person name="Goodisman M.A.D."/>
        </authorList>
    </citation>
    <scope>NUCLEOTIDE SEQUENCE [LARGE SCALE GENOMIC DNA]</scope>
    <source>
        <strain evidence="1">233</strain>
        <tissue evidence="1">Head and thorax</tissue>
    </source>
</reference>
<proteinExistence type="predicted"/>
<name>A0ABD2ADT4_VESSQ</name>
<keyword evidence="2" id="KW-1185">Reference proteome</keyword>
<dbReference type="Proteomes" id="UP001607302">
    <property type="component" value="Unassembled WGS sequence"/>
</dbReference>
<evidence type="ECO:0000313" key="1">
    <source>
        <dbReference type="EMBL" id="KAL2718781.1"/>
    </source>
</evidence>
<comment type="caution">
    <text evidence="1">The sequence shown here is derived from an EMBL/GenBank/DDBJ whole genome shotgun (WGS) entry which is preliminary data.</text>
</comment>
<dbReference type="EMBL" id="JAUDFV010000151">
    <property type="protein sequence ID" value="KAL2718781.1"/>
    <property type="molecule type" value="Genomic_DNA"/>
</dbReference>
<sequence>MKGHLILIPESYTRDDHAIALETLDLDRNKMHSSYLSSSSTSIGESAFTRLAYRRHPPGFRSKRNRGEISRRKKLSPLTPKLISDWKEKKFCFFAEVYRTFRKSSSKRRGKTKDDRKESTRLVGGKYENERIFQASDQVCPLFHSLWNVESFPSVEAAATTVKEQRRKKGYEESGATRSVAALSKVEQVYRMSLVPCILASKPSSTRFGISLLPGTRTSLLKHSFESHLPSLEVDNGTTVAV</sequence>
<accession>A0ABD2ADT4</accession>
<organism evidence="1 2">
    <name type="scientific">Vespula squamosa</name>
    <name type="common">Southern yellow jacket</name>
    <name type="synonym">Wasp</name>
    <dbReference type="NCBI Taxonomy" id="30214"/>
    <lineage>
        <taxon>Eukaryota</taxon>
        <taxon>Metazoa</taxon>
        <taxon>Ecdysozoa</taxon>
        <taxon>Arthropoda</taxon>
        <taxon>Hexapoda</taxon>
        <taxon>Insecta</taxon>
        <taxon>Pterygota</taxon>
        <taxon>Neoptera</taxon>
        <taxon>Endopterygota</taxon>
        <taxon>Hymenoptera</taxon>
        <taxon>Apocrita</taxon>
        <taxon>Aculeata</taxon>
        <taxon>Vespoidea</taxon>
        <taxon>Vespidae</taxon>
        <taxon>Vespinae</taxon>
        <taxon>Vespula</taxon>
    </lineage>
</organism>
<gene>
    <name evidence="1" type="ORF">V1478_011200</name>
</gene>
<dbReference type="AlphaFoldDB" id="A0ABD2ADT4"/>
<protein>
    <submittedName>
        <fullName evidence="1">Uncharacterized protein</fullName>
    </submittedName>
</protein>
<evidence type="ECO:0000313" key="2">
    <source>
        <dbReference type="Proteomes" id="UP001607302"/>
    </source>
</evidence>